<dbReference type="PANTHER" id="PTHR47640">
    <property type="entry name" value="TRNA SELENOCYSTEINE 1-ASSOCIATED PROTEIN 1-RELATED-RELATED"/>
    <property type="match status" value="1"/>
</dbReference>
<evidence type="ECO:0000256" key="1">
    <source>
        <dbReference type="ARBA" id="ARBA00022884"/>
    </source>
</evidence>
<feature type="compositionally biased region" description="Basic and acidic residues" evidence="3">
    <location>
        <begin position="47"/>
        <end position="71"/>
    </location>
</feature>
<feature type="compositionally biased region" description="Low complexity" evidence="3">
    <location>
        <begin position="201"/>
        <end position="214"/>
    </location>
</feature>
<dbReference type="InterPro" id="IPR000504">
    <property type="entry name" value="RRM_dom"/>
</dbReference>
<dbReference type="eggNOG" id="KOG0226">
    <property type="taxonomic scope" value="Eukaryota"/>
</dbReference>
<dbReference type="EMBL" id="FN649760">
    <property type="protein sequence ID" value="CBN79601.1"/>
    <property type="molecule type" value="Genomic_DNA"/>
</dbReference>
<feature type="compositionally biased region" description="Gly residues" evidence="3">
    <location>
        <begin position="134"/>
        <end position="144"/>
    </location>
</feature>
<evidence type="ECO:0000256" key="2">
    <source>
        <dbReference type="PROSITE-ProRule" id="PRU00176"/>
    </source>
</evidence>
<organism evidence="5 6">
    <name type="scientific">Ectocarpus siliculosus</name>
    <name type="common">Brown alga</name>
    <name type="synonym">Conferva siliculosa</name>
    <dbReference type="NCBI Taxonomy" id="2880"/>
    <lineage>
        <taxon>Eukaryota</taxon>
        <taxon>Sar</taxon>
        <taxon>Stramenopiles</taxon>
        <taxon>Ochrophyta</taxon>
        <taxon>PX clade</taxon>
        <taxon>Phaeophyceae</taxon>
        <taxon>Ectocarpales</taxon>
        <taxon>Ectocarpaceae</taxon>
        <taxon>Ectocarpus</taxon>
    </lineage>
</organism>
<dbReference type="InterPro" id="IPR050825">
    <property type="entry name" value="RBM42_RBP45_47-like"/>
</dbReference>
<dbReference type="PROSITE" id="PS50102">
    <property type="entry name" value="RRM"/>
    <property type="match status" value="1"/>
</dbReference>
<dbReference type="STRING" id="2880.D8LJT5"/>
<protein>
    <submittedName>
        <fullName evidence="5">Temporarily Assigned Gene name family member (Tag-262)</fullName>
    </submittedName>
</protein>
<dbReference type="SUPFAM" id="SSF54928">
    <property type="entry name" value="RNA-binding domain, RBD"/>
    <property type="match status" value="1"/>
</dbReference>
<accession>D8LJT5</accession>
<proteinExistence type="predicted"/>
<feature type="compositionally biased region" description="Low complexity" evidence="3">
    <location>
        <begin position="145"/>
        <end position="156"/>
    </location>
</feature>
<dbReference type="InParanoid" id="D8LJT5"/>
<dbReference type="InterPro" id="IPR035979">
    <property type="entry name" value="RBD_domain_sf"/>
</dbReference>
<dbReference type="SMART" id="SM00360">
    <property type="entry name" value="RRM"/>
    <property type="match status" value="1"/>
</dbReference>
<dbReference type="AlphaFoldDB" id="D8LJT5"/>
<feature type="domain" description="RRM" evidence="4">
    <location>
        <begin position="414"/>
        <end position="492"/>
    </location>
</feature>
<dbReference type="Pfam" id="PF00076">
    <property type="entry name" value="RRM_1"/>
    <property type="match status" value="1"/>
</dbReference>
<feature type="compositionally biased region" description="Low complexity" evidence="3">
    <location>
        <begin position="90"/>
        <end position="113"/>
    </location>
</feature>
<feature type="compositionally biased region" description="Gly residues" evidence="3">
    <location>
        <begin position="191"/>
        <end position="200"/>
    </location>
</feature>
<reference evidence="5 6" key="1">
    <citation type="journal article" date="2010" name="Nature">
        <title>The Ectocarpus genome and the independent evolution of multicellularity in brown algae.</title>
        <authorList>
            <person name="Cock J.M."/>
            <person name="Sterck L."/>
            <person name="Rouze P."/>
            <person name="Scornet D."/>
            <person name="Allen A.E."/>
            <person name="Amoutzias G."/>
            <person name="Anthouard V."/>
            <person name="Artiguenave F."/>
            <person name="Aury J.M."/>
            <person name="Badger J.H."/>
            <person name="Beszteri B."/>
            <person name="Billiau K."/>
            <person name="Bonnet E."/>
            <person name="Bothwell J.H."/>
            <person name="Bowler C."/>
            <person name="Boyen C."/>
            <person name="Brownlee C."/>
            <person name="Carrano C.J."/>
            <person name="Charrier B."/>
            <person name="Cho G.Y."/>
            <person name="Coelho S.M."/>
            <person name="Collen J."/>
            <person name="Corre E."/>
            <person name="Da Silva C."/>
            <person name="Delage L."/>
            <person name="Delaroque N."/>
            <person name="Dittami S.M."/>
            <person name="Doulbeau S."/>
            <person name="Elias M."/>
            <person name="Farnham G."/>
            <person name="Gachon C.M."/>
            <person name="Gschloessl B."/>
            <person name="Heesch S."/>
            <person name="Jabbari K."/>
            <person name="Jubin C."/>
            <person name="Kawai H."/>
            <person name="Kimura K."/>
            <person name="Kloareg B."/>
            <person name="Kupper F.C."/>
            <person name="Lang D."/>
            <person name="Le Bail A."/>
            <person name="Leblanc C."/>
            <person name="Lerouge P."/>
            <person name="Lohr M."/>
            <person name="Lopez P.J."/>
            <person name="Martens C."/>
            <person name="Maumus F."/>
            <person name="Michel G."/>
            <person name="Miranda-Saavedra D."/>
            <person name="Morales J."/>
            <person name="Moreau H."/>
            <person name="Motomura T."/>
            <person name="Nagasato C."/>
            <person name="Napoli C.A."/>
            <person name="Nelson D.R."/>
            <person name="Nyvall-Collen P."/>
            <person name="Peters A.F."/>
            <person name="Pommier C."/>
            <person name="Potin P."/>
            <person name="Poulain J."/>
            <person name="Quesneville H."/>
            <person name="Read B."/>
            <person name="Rensing S.A."/>
            <person name="Ritter A."/>
            <person name="Rousvoal S."/>
            <person name="Samanta M."/>
            <person name="Samson G."/>
            <person name="Schroeder D.C."/>
            <person name="Segurens B."/>
            <person name="Strittmatter M."/>
            <person name="Tonon T."/>
            <person name="Tregear J.W."/>
            <person name="Valentin K."/>
            <person name="von Dassow P."/>
            <person name="Yamagishi T."/>
            <person name="Van de Peer Y."/>
            <person name="Wincker P."/>
        </authorList>
    </citation>
    <scope>NUCLEOTIDE SEQUENCE [LARGE SCALE GENOMIC DNA]</scope>
    <source>
        <strain evidence="6">Ec32 / CCAP1310/4</strain>
    </source>
</reference>
<dbReference type="CDD" id="cd12383">
    <property type="entry name" value="RRM_RBM42"/>
    <property type="match status" value="1"/>
</dbReference>
<keyword evidence="1 2" id="KW-0694">RNA-binding</keyword>
<evidence type="ECO:0000259" key="4">
    <source>
        <dbReference type="PROSITE" id="PS50102"/>
    </source>
</evidence>
<evidence type="ECO:0000313" key="5">
    <source>
        <dbReference type="EMBL" id="CBN79601.1"/>
    </source>
</evidence>
<dbReference type="InterPro" id="IPR034215">
    <property type="entry name" value="RBM42_RRM"/>
</dbReference>
<dbReference type="Proteomes" id="UP000002630">
    <property type="component" value="Unassembled WGS sequence"/>
</dbReference>
<dbReference type="GO" id="GO:0003729">
    <property type="term" value="F:mRNA binding"/>
    <property type="evidence" value="ECO:0007669"/>
    <property type="project" value="InterPro"/>
</dbReference>
<keyword evidence="6" id="KW-1185">Reference proteome</keyword>
<feature type="region of interest" description="Disordered" evidence="3">
    <location>
        <begin position="24"/>
        <end position="262"/>
    </location>
</feature>
<dbReference type="InterPro" id="IPR012677">
    <property type="entry name" value="Nucleotide-bd_a/b_plait_sf"/>
</dbReference>
<name>D8LJT5_ECTSI</name>
<sequence>MADEDALFAEFMGEIKSTVVAAETKGAADAGEEDDGAASDAASVGDVKADDAEGGGEGRNHADTTKRRGETEASPSPAPKKPRFMGKLVAAARPVKAGAVAAASTARATGSGPKARTGDKGTAAAKKDPDGSGADAGTGGGANGGNKKTTNGKKTTTPPPPDSSGKGGKGETTKTGGGGKGKKGVKNGSGTARGGAGGASEGTSADGGDANGAGSKDDEEMVGFGGSGGVAKQQAGMDMHNNPSQMGGGGPGTMPGNNNGMHMGAPPPGMRGNMGMMGAGSGMAGFGGGGGYGMPPPGMGMNMGMPPGMNMGMPPGMNMGMPPRMGGPGPYPDGSMGYGYGGPMNGMMPGGPGPGMGGSAAGSGVEGGAAAAAAAGGKDKVAKAKAESSNKFKRVAGGKSWEDETLAEWPENDYRLFVGDLGNEVTDDNLAGAFRKYTSFAKAKIIREKWNKKSKGYGFVSFLDGMDMLKALREQQGKYLGNRPMKISKSTWKERDVKELPVWSSLAVRRKLAPVPSGQSLSNETKYA</sequence>
<evidence type="ECO:0000256" key="3">
    <source>
        <dbReference type="SAM" id="MobiDB-lite"/>
    </source>
</evidence>
<dbReference type="Gene3D" id="3.30.70.330">
    <property type="match status" value="1"/>
</dbReference>
<gene>
    <name evidence="5" type="ORF">Esi_0271_0016</name>
</gene>
<evidence type="ECO:0000313" key="6">
    <source>
        <dbReference type="Proteomes" id="UP000002630"/>
    </source>
</evidence>
<dbReference type="OrthoDB" id="1749473at2759"/>
<dbReference type="PANTHER" id="PTHR47640:SF11">
    <property type="entry name" value="RNA-BINDING PROTEIN 42"/>
    <property type="match status" value="1"/>
</dbReference>